<evidence type="ECO:0000313" key="4">
    <source>
        <dbReference type="Proteomes" id="UP000091846"/>
    </source>
</evidence>
<organism evidence="3 4">
    <name type="scientific">Mycobacterium colombiense</name>
    <dbReference type="NCBI Taxonomy" id="339268"/>
    <lineage>
        <taxon>Bacteria</taxon>
        <taxon>Bacillati</taxon>
        <taxon>Actinomycetota</taxon>
        <taxon>Actinomycetes</taxon>
        <taxon>Mycobacteriales</taxon>
        <taxon>Mycobacteriaceae</taxon>
        <taxon>Mycobacterium</taxon>
        <taxon>Mycobacterium avium complex (MAC)</taxon>
    </lineage>
</organism>
<evidence type="ECO:0000259" key="2">
    <source>
        <dbReference type="Pfam" id="PF08241"/>
    </source>
</evidence>
<evidence type="ECO:0000256" key="1">
    <source>
        <dbReference type="ARBA" id="ARBA00022603"/>
    </source>
</evidence>
<accession>A0A1A2Z2P1</accession>
<comment type="caution">
    <text evidence="3">The sequence shown here is derived from an EMBL/GenBank/DDBJ whole genome shotgun (WGS) entry which is preliminary data.</text>
</comment>
<dbReference type="InterPro" id="IPR050508">
    <property type="entry name" value="Methyltransf_Superfamily"/>
</dbReference>
<dbReference type="GO" id="GO:0032259">
    <property type="term" value="P:methylation"/>
    <property type="evidence" value="ECO:0007669"/>
    <property type="project" value="UniProtKB-KW"/>
</dbReference>
<gene>
    <name evidence="3" type="ORF">A5708_16510</name>
</gene>
<dbReference type="SUPFAM" id="SSF53335">
    <property type="entry name" value="S-adenosyl-L-methionine-dependent methyltransferases"/>
    <property type="match status" value="1"/>
</dbReference>
<dbReference type="GO" id="GO:0008757">
    <property type="term" value="F:S-adenosylmethionine-dependent methyltransferase activity"/>
    <property type="evidence" value="ECO:0007669"/>
    <property type="project" value="InterPro"/>
</dbReference>
<protein>
    <recommendedName>
        <fullName evidence="2">Methyltransferase type 11 domain-containing protein</fullName>
    </recommendedName>
</protein>
<keyword evidence="1" id="KW-0489">Methyltransferase</keyword>
<dbReference type="InterPro" id="IPR029063">
    <property type="entry name" value="SAM-dependent_MTases_sf"/>
</dbReference>
<dbReference type="PANTHER" id="PTHR42912">
    <property type="entry name" value="METHYLTRANSFERASE"/>
    <property type="match status" value="1"/>
</dbReference>
<evidence type="ECO:0000313" key="3">
    <source>
        <dbReference type="EMBL" id="OBI44749.1"/>
    </source>
</evidence>
<dbReference type="PANTHER" id="PTHR42912:SF93">
    <property type="entry name" value="N6-ADENOSINE-METHYLTRANSFERASE TMT1A"/>
    <property type="match status" value="1"/>
</dbReference>
<dbReference type="Gene3D" id="3.40.50.150">
    <property type="entry name" value="Vaccinia Virus protein VP39"/>
    <property type="match status" value="1"/>
</dbReference>
<dbReference type="AlphaFoldDB" id="A0A1A2Z2P1"/>
<dbReference type="Proteomes" id="UP000091846">
    <property type="component" value="Unassembled WGS sequence"/>
</dbReference>
<dbReference type="CDD" id="cd02440">
    <property type="entry name" value="AdoMet_MTases"/>
    <property type="match status" value="1"/>
</dbReference>
<keyword evidence="1" id="KW-0808">Transferase</keyword>
<dbReference type="InterPro" id="IPR013216">
    <property type="entry name" value="Methyltransf_11"/>
</dbReference>
<feature type="domain" description="Methyltransferase type 11" evidence="2">
    <location>
        <begin position="182"/>
        <end position="278"/>
    </location>
</feature>
<name>A0A1A2Z2P1_9MYCO</name>
<reference evidence="3 4" key="1">
    <citation type="submission" date="2016-06" db="EMBL/GenBank/DDBJ databases">
        <authorList>
            <person name="Kjaerup R.B."/>
            <person name="Dalgaard T.S."/>
            <person name="Juul-Madsen H.R."/>
        </authorList>
    </citation>
    <scope>NUCLEOTIDE SEQUENCE [LARGE SCALE GENOMIC DNA]</scope>
    <source>
        <strain evidence="3 4">E1334</strain>
    </source>
</reference>
<dbReference type="EMBL" id="LZKI01000038">
    <property type="protein sequence ID" value="OBI44749.1"/>
    <property type="molecule type" value="Genomic_DNA"/>
</dbReference>
<dbReference type="Pfam" id="PF08241">
    <property type="entry name" value="Methyltransf_11"/>
    <property type="match status" value="1"/>
</dbReference>
<sequence>MFHSLDWVSTLMDTERARERICSALDAIDAAHDEVLCQTPSDVVGNAFRIDLAERLQVQDRVNRGLIYRIFDEIADPPDEAGCVPAVRRSRPASWRMTSPELRRQSSALAYPDHVTTTEYLGLVEHPRAWDTQRVPPYRDVGAFNDRATGYDAGWRGRLHHTISDRTAELAVRMVPSADAILDVGCGTGYLLHVLADSYPEAERLAGIDAAPQMVEVARSFARDDRLAFTHGVAEQLGYPDHTFDLIVSTTSFDHWSDQQAGLIECARVLRPGGRLVLVDQLSRWLVPTLAGSRHSKARTPGRAERLLTQAGFRSLQWHRVHAVIINAVTATAPV</sequence>
<proteinExistence type="predicted"/>